<dbReference type="FunFam" id="3.10.490.20:FF:000002">
    <property type="entry name" value="Dynein axonemal heavy chain 17"/>
    <property type="match status" value="1"/>
</dbReference>
<dbReference type="Pfam" id="PF18199">
    <property type="entry name" value="Dynein_C"/>
    <property type="match status" value="1"/>
</dbReference>
<reference evidence="2 3" key="2">
    <citation type="submission" date="2019-01" db="EMBL/GenBank/DDBJ databases">
        <title>A chromosome length genome reference of the Java medaka (oryzias javanicus).</title>
        <authorList>
            <person name="Herpin A."/>
            <person name="Takehana Y."/>
            <person name="Naruse K."/>
            <person name="Ansai S."/>
            <person name="Kawaguchi M."/>
        </authorList>
    </citation>
    <scope>NUCLEOTIDE SEQUENCE [LARGE SCALE GENOMIC DNA]</scope>
    <source>
        <strain evidence="2">RS831</strain>
        <tissue evidence="2">Whole body</tissue>
    </source>
</reference>
<name>A0A437CJE1_ORYJA</name>
<dbReference type="OrthoDB" id="10251809at2759"/>
<dbReference type="GO" id="GO:0045505">
    <property type="term" value="F:dynein intermediate chain binding"/>
    <property type="evidence" value="ECO:0007669"/>
    <property type="project" value="InterPro"/>
</dbReference>
<gene>
    <name evidence="2" type="ORF">OJAV_G00158240</name>
</gene>
<dbReference type="GO" id="GO:0007018">
    <property type="term" value="P:microtubule-based movement"/>
    <property type="evidence" value="ECO:0007669"/>
    <property type="project" value="InterPro"/>
</dbReference>
<dbReference type="Gene3D" id="1.20.1270.280">
    <property type="match status" value="1"/>
</dbReference>
<dbReference type="PANTHER" id="PTHR46961">
    <property type="entry name" value="DYNEIN HEAVY CHAIN 1, AXONEMAL-LIKE PROTEIN"/>
    <property type="match status" value="1"/>
</dbReference>
<dbReference type="Proteomes" id="UP000283210">
    <property type="component" value="Chromosome 16"/>
</dbReference>
<dbReference type="AlphaFoldDB" id="A0A437CJE1"/>
<dbReference type="EMBL" id="CM012452">
    <property type="protein sequence ID" value="RVE62579.1"/>
    <property type="molecule type" value="Genomic_DNA"/>
</dbReference>
<feature type="domain" description="Dynein heavy chain C-terminal" evidence="1">
    <location>
        <begin position="28"/>
        <end position="296"/>
    </location>
</feature>
<proteinExistence type="predicted"/>
<organism evidence="2 3">
    <name type="scientific">Oryzias javanicus</name>
    <name type="common">Javanese ricefish</name>
    <name type="synonym">Aplocheilus javanicus</name>
    <dbReference type="NCBI Taxonomy" id="123683"/>
    <lineage>
        <taxon>Eukaryota</taxon>
        <taxon>Metazoa</taxon>
        <taxon>Chordata</taxon>
        <taxon>Craniata</taxon>
        <taxon>Vertebrata</taxon>
        <taxon>Euteleostomi</taxon>
        <taxon>Actinopterygii</taxon>
        <taxon>Neopterygii</taxon>
        <taxon>Teleostei</taxon>
        <taxon>Neoteleostei</taxon>
        <taxon>Acanthomorphata</taxon>
        <taxon>Ovalentaria</taxon>
        <taxon>Atherinomorphae</taxon>
        <taxon>Beloniformes</taxon>
        <taxon>Adrianichthyidae</taxon>
        <taxon>Oryziinae</taxon>
        <taxon>Oryzias</taxon>
    </lineage>
</organism>
<sequence>MNIFPLRAQYWLCWSCSHTALSERRVVESIEEKVMTIIQDILKKLPEGYNVEKMMERTERSPYAVVCLQECQRMNLLLAEIQRSLTELELGLKGELSFSSSMETLQFELFNNFVPHSWTRLAYPSTKTLAQWMSDVLLSCQELDSWTHDFRLPAVVWLPGLFSPQSFLTAVLQSIARKNQWPLDKMTLTVDVTKKLRDDFGHPPREGSYIHGLFMEGARWDSEAGTISEAVLRDLTPPMPVLYVRAVPSEELDLRNTFRCPVYRTKQRGSTYVWAFHLLTKQPPAKWVVAGVALLLSV</sequence>
<evidence type="ECO:0000313" key="3">
    <source>
        <dbReference type="Proteomes" id="UP000283210"/>
    </source>
</evidence>
<dbReference type="InterPro" id="IPR041228">
    <property type="entry name" value="Dynein_C"/>
</dbReference>
<accession>A0A437CJE1</accession>
<evidence type="ECO:0000313" key="2">
    <source>
        <dbReference type="EMBL" id="RVE62579.1"/>
    </source>
</evidence>
<reference evidence="2 3" key="1">
    <citation type="submission" date="2018-11" db="EMBL/GenBank/DDBJ databases">
        <authorList>
            <person name="Lopez-Roques C."/>
            <person name="Donnadieu C."/>
            <person name="Bouchez O."/>
            <person name="Klopp C."/>
            <person name="Cabau C."/>
            <person name="Zahm M."/>
        </authorList>
    </citation>
    <scope>NUCLEOTIDE SEQUENCE [LARGE SCALE GENOMIC DNA]</scope>
    <source>
        <strain evidence="2">RS831</strain>
        <tissue evidence="2">Whole body</tissue>
    </source>
</reference>
<dbReference type="Gene3D" id="3.10.490.20">
    <property type="match status" value="1"/>
</dbReference>
<dbReference type="InterPro" id="IPR026983">
    <property type="entry name" value="DHC"/>
</dbReference>
<keyword evidence="3" id="KW-1185">Reference proteome</keyword>
<dbReference type="InterPro" id="IPR043160">
    <property type="entry name" value="Dynein_C_barrel"/>
</dbReference>
<dbReference type="PANTHER" id="PTHR46961:SF14">
    <property type="entry name" value="DYNEIN HEAVY CHAIN 11, AXONEMAL"/>
    <property type="match status" value="1"/>
</dbReference>
<dbReference type="GO" id="GO:0030286">
    <property type="term" value="C:dynein complex"/>
    <property type="evidence" value="ECO:0007669"/>
    <property type="project" value="InterPro"/>
</dbReference>
<protein>
    <recommendedName>
        <fullName evidence="1">Dynein heavy chain C-terminal domain-containing protein</fullName>
    </recommendedName>
</protein>
<dbReference type="GO" id="GO:0051959">
    <property type="term" value="F:dynein light intermediate chain binding"/>
    <property type="evidence" value="ECO:0007669"/>
    <property type="project" value="InterPro"/>
</dbReference>
<evidence type="ECO:0000259" key="1">
    <source>
        <dbReference type="Pfam" id="PF18199"/>
    </source>
</evidence>